<accession>A0A2T9YCD9</accession>
<dbReference type="AlphaFoldDB" id="A0A2T9YCD9"/>
<proteinExistence type="predicted"/>
<gene>
    <name evidence="1" type="ORF">BB561_005076</name>
</gene>
<evidence type="ECO:0000313" key="1">
    <source>
        <dbReference type="EMBL" id="PVU89998.1"/>
    </source>
</evidence>
<comment type="caution">
    <text evidence="1">The sequence shown here is derived from an EMBL/GenBank/DDBJ whole genome shotgun (WGS) entry which is preliminary data.</text>
</comment>
<protein>
    <submittedName>
        <fullName evidence="1">Uncharacterized protein</fullName>
    </submittedName>
</protein>
<name>A0A2T9YCD9_9FUNG</name>
<dbReference type="EMBL" id="MBFR01000284">
    <property type="protein sequence ID" value="PVU89998.1"/>
    <property type="molecule type" value="Genomic_DNA"/>
</dbReference>
<keyword evidence="2" id="KW-1185">Reference proteome</keyword>
<organism evidence="1 2">
    <name type="scientific">Smittium simulii</name>
    <dbReference type="NCBI Taxonomy" id="133385"/>
    <lineage>
        <taxon>Eukaryota</taxon>
        <taxon>Fungi</taxon>
        <taxon>Fungi incertae sedis</taxon>
        <taxon>Zoopagomycota</taxon>
        <taxon>Kickxellomycotina</taxon>
        <taxon>Harpellomycetes</taxon>
        <taxon>Harpellales</taxon>
        <taxon>Legeriomycetaceae</taxon>
        <taxon>Smittium</taxon>
    </lineage>
</organism>
<sequence>MIAFRESNETDLDCYSDSTNEIDIKLFAASDNKRIRVCGLVSNDYSQITRRVTLDQSSHKNKKSINKKPKKQQKNLAQTLIPRGILDVLAPISNAELFKLKPELTKNMQEEIRYLGLPSKKNYMLYNENPIDKEPKTYIVSTILKRKIPVFVDTAEESNWDSESEQEVKEEDNLALFTDTKNLLSKSNNFLDNTYTYKDI</sequence>
<evidence type="ECO:0000313" key="2">
    <source>
        <dbReference type="Proteomes" id="UP000245383"/>
    </source>
</evidence>
<reference evidence="1 2" key="1">
    <citation type="journal article" date="2018" name="MBio">
        <title>Comparative Genomics Reveals the Core Gene Toolbox for the Fungus-Insect Symbiosis.</title>
        <authorList>
            <person name="Wang Y."/>
            <person name="Stata M."/>
            <person name="Wang W."/>
            <person name="Stajich J.E."/>
            <person name="White M.M."/>
            <person name="Moncalvo J.M."/>
        </authorList>
    </citation>
    <scope>NUCLEOTIDE SEQUENCE [LARGE SCALE GENOMIC DNA]</scope>
    <source>
        <strain evidence="1 2">SWE-8-4</strain>
    </source>
</reference>
<dbReference type="Proteomes" id="UP000245383">
    <property type="component" value="Unassembled WGS sequence"/>
</dbReference>